<organism evidence="4 5">
    <name type="scientific">Fonsecaea multimorphosa CBS 102226</name>
    <dbReference type="NCBI Taxonomy" id="1442371"/>
    <lineage>
        <taxon>Eukaryota</taxon>
        <taxon>Fungi</taxon>
        <taxon>Dikarya</taxon>
        <taxon>Ascomycota</taxon>
        <taxon>Pezizomycotina</taxon>
        <taxon>Eurotiomycetes</taxon>
        <taxon>Chaetothyriomycetidae</taxon>
        <taxon>Chaetothyriales</taxon>
        <taxon>Herpotrichiellaceae</taxon>
        <taxon>Fonsecaea</taxon>
    </lineage>
</organism>
<evidence type="ECO:0000256" key="1">
    <source>
        <dbReference type="SAM" id="Coils"/>
    </source>
</evidence>
<gene>
    <name evidence="4" type="ORF">Z520_07772</name>
</gene>
<evidence type="ECO:0000256" key="2">
    <source>
        <dbReference type="SAM" id="MobiDB-lite"/>
    </source>
</evidence>
<proteinExistence type="predicted"/>
<feature type="coiled-coil region" evidence="1">
    <location>
        <begin position="71"/>
        <end position="114"/>
    </location>
</feature>
<evidence type="ECO:0000256" key="3">
    <source>
        <dbReference type="SAM" id="Phobius"/>
    </source>
</evidence>
<reference evidence="4 5" key="1">
    <citation type="submission" date="2015-01" db="EMBL/GenBank/DDBJ databases">
        <title>The Genome Sequence of Fonsecaea multimorphosa CBS 102226.</title>
        <authorList>
            <consortium name="The Broad Institute Genomics Platform"/>
            <person name="Cuomo C."/>
            <person name="de Hoog S."/>
            <person name="Gorbushina A."/>
            <person name="Stielow B."/>
            <person name="Teixiera M."/>
            <person name="Abouelleil A."/>
            <person name="Chapman S.B."/>
            <person name="Priest M."/>
            <person name="Young S.K."/>
            <person name="Wortman J."/>
            <person name="Nusbaum C."/>
            <person name="Birren B."/>
        </authorList>
    </citation>
    <scope>NUCLEOTIDE SEQUENCE [LARGE SCALE GENOMIC DNA]</scope>
    <source>
        <strain evidence="4 5">CBS 102226</strain>
    </source>
</reference>
<feature type="region of interest" description="Disordered" evidence="2">
    <location>
        <begin position="1"/>
        <end position="28"/>
    </location>
</feature>
<keyword evidence="3" id="KW-0812">Transmembrane</keyword>
<accession>A0A0D2IHJ8</accession>
<name>A0A0D2IHJ8_9EURO</name>
<dbReference type="GeneID" id="27713518"/>
<evidence type="ECO:0000313" key="5">
    <source>
        <dbReference type="Proteomes" id="UP000053411"/>
    </source>
</evidence>
<keyword evidence="5" id="KW-1185">Reference proteome</keyword>
<dbReference type="EMBL" id="KN848077">
    <property type="protein sequence ID" value="KIX96506.1"/>
    <property type="molecule type" value="Genomic_DNA"/>
</dbReference>
<dbReference type="VEuPathDB" id="FungiDB:Z520_07772"/>
<sequence>MGKNSQSKKQTKRLPPTKSRLPGHSESFTANASINVQNSFFRLDKFVFWEKKTELNKGDVDNIARMGIKNRPETRNDIIRLQNQLSDEEQRWINRRLNERVRKLEEQVRSGASEMQIIAAHAHEANQYMKGAVTGAAFVVFVGLVIWTVSSLSSRNNSARTAGDTNNDDGDDFDDHDFDDGWRAAAAGSSLEKLEFAMAKLQEMKI</sequence>
<dbReference type="AlphaFoldDB" id="A0A0D2IHJ8"/>
<dbReference type="RefSeq" id="XP_016630629.1">
    <property type="nucleotide sequence ID" value="XM_016778269.1"/>
</dbReference>
<dbReference type="OrthoDB" id="10615491at2759"/>
<dbReference type="Proteomes" id="UP000053411">
    <property type="component" value="Unassembled WGS sequence"/>
</dbReference>
<keyword evidence="3" id="KW-1133">Transmembrane helix</keyword>
<keyword evidence="3" id="KW-0472">Membrane</keyword>
<evidence type="ECO:0000313" key="4">
    <source>
        <dbReference type="EMBL" id="KIX96506.1"/>
    </source>
</evidence>
<keyword evidence="1" id="KW-0175">Coiled coil</keyword>
<protein>
    <submittedName>
        <fullName evidence="4">Uncharacterized protein</fullName>
    </submittedName>
</protein>
<feature type="transmembrane region" description="Helical" evidence="3">
    <location>
        <begin position="131"/>
        <end position="150"/>
    </location>
</feature>